<dbReference type="Proteomes" id="UP001642409">
    <property type="component" value="Unassembled WGS sequence"/>
</dbReference>
<gene>
    <name evidence="4" type="ORF">HINF_LOCUS53330</name>
    <name evidence="3" type="ORF">HINF_LOCUS6079</name>
</gene>
<proteinExistence type="predicted"/>
<keyword evidence="2" id="KW-0732">Signal</keyword>
<evidence type="ECO:0000256" key="2">
    <source>
        <dbReference type="SAM" id="SignalP"/>
    </source>
</evidence>
<dbReference type="AlphaFoldDB" id="A0AA86NFY2"/>
<accession>A0AA86NFY2</accession>
<keyword evidence="1" id="KW-1133">Transmembrane helix</keyword>
<comment type="caution">
    <text evidence="3">The sequence shown here is derived from an EMBL/GenBank/DDBJ whole genome shotgun (WGS) entry which is preliminary data.</text>
</comment>
<keyword evidence="1" id="KW-0472">Membrane</keyword>
<feature type="signal peptide" evidence="2">
    <location>
        <begin position="1"/>
        <end position="20"/>
    </location>
</feature>
<name>A0AA86NFY2_9EUKA</name>
<keyword evidence="1" id="KW-0812">Transmembrane</keyword>
<feature type="transmembrane region" description="Helical" evidence="1">
    <location>
        <begin position="155"/>
        <end position="174"/>
    </location>
</feature>
<dbReference type="EMBL" id="CAXDID020000271">
    <property type="protein sequence ID" value="CAL6068084.1"/>
    <property type="molecule type" value="Genomic_DNA"/>
</dbReference>
<evidence type="ECO:0000313" key="4">
    <source>
        <dbReference type="EMBL" id="CAL6068084.1"/>
    </source>
</evidence>
<reference evidence="4 5" key="2">
    <citation type="submission" date="2024-07" db="EMBL/GenBank/DDBJ databases">
        <authorList>
            <person name="Akdeniz Z."/>
        </authorList>
    </citation>
    <scope>NUCLEOTIDE SEQUENCE [LARGE SCALE GENOMIC DNA]</scope>
</reference>
<keyword evidence="5" id="KW-1185">Reference proteome</keyword>
<feature type="chain" id="PRO_5041658531" evidence="2">
    <location>
        <begin position="21"/>
        <end position="280"/>
    </location>
</feature>
<reference evidence="3" key="1">
    <citation type="submission" date="2023-06" db="EMBL/GenBank/DDBJ databases">
        <authorList>
            <person name="Kurt Z."/>
        </authorList>
    </citation>
    <scope>NUCLEOTIDE SEQUENCE</scope>
</reference>
<evidence type="ECO:0000313" key="5">
    <source>
        <dbReference type="Proteomes" id="UP001642409"/>
    </source>
</evidence>
<organism evidence="3">
    <name type="scientific">Hexamita inflata</name>
    <dbReference type="NCBI Taxonomy" id="28002"/>
    <lineage>
        <taxon>Eukaryota</taxon>
        <taxon>Metamonada</taxon>
        <taxon>Diplomonadida</taxon>
        <taxon>Hexamitidae</taxon>
        <taxon>Hexamitinae</taxon>
        <taxon>Hexamita</taxon>
    </lineage>
</organism>
<evidence type="ECO:0000313" key="3">
    <source>
        <dbReference type="EMBL" id="CAI9918434.1"/>
    </source>
</evidence>
<protein>
    <submittedName>
        <fullName evidence="4">Hypothetical_protein</fullName>
    </submittedName>
</protein>
<dbReference type="EMBL" id="CATOUU010000158">
    <property type="protein sequence ID" value="CAI9918434.1"/>
    <property type="molecule type" value="Genomic_DNA"/>
</dbReference>
<evidence type="ECO:0000256" key="1">
    <source>
        <dbReference type="SAM" id="Phobius"/>
    </source>
</evidence>
<sequence>MLLFAQLLACSGFQINGTCTECDTSKFYQPSKINGFCQCQEFYYDYGGTCSQCDLQYFKPTMENDWCVCTGVSPNIYLQYFGYSCSLCDEMNGQQEVNGTCMCKVNYELTNQEPLVCTQCDSKSSFINGSCVCYPGYVKNGFQCVAVNKRIATKVFMGIFVLAIFVMSLVICYLQRKIQQLQYRKRRVVWNDQHMNVYHFQVGKETVQNEQNDNNNNIVKINREEVHHYKKQQNGPKKLKTPENSFVKVKETHNKKWNHVVTSIGVDQKKIWSTTTVEYL</sequence>